<dbReference type="PANTHER" id="PTHR14514">
    <property type="entry name" value="PKA ANCHORING PROTEIN"/>
    <property type="match status" value="1"/>
</dbReference>
<sequence>MEPLKSCKRIGIQKSTSVLKLAERVLQLRERITQVEEESDSVCCKLSQPDRNLVEERIRDRENSLNKLELNIQHRLQGYTSIESDLMVIKEEAKIYMGWLEEQEGRLRSNDQLTRHTIEELQEKVNSFKALEEELNQKQVTLHEVHQKVHDIVANLPVQEKEVLEKLMATVQSQHNEVYSSLSHKFQQLEDMTSCSLEFNQKMDRETKILQEREKEFQGLSSTYVFNSLDTEKMLEKYKSLNVKVKVQFKSISELEKKTEYMMDNMTEQGRADIRRDIAELSEQHEEFSKRLTQKQNDLQEYLMCLKKFEGQTLKLELWCNETVKQLEESVLETLPTEMVEERLSAIKGLSKKISSYETLLQEMIVFQENYLPLLSETDQLKLQEHLDLIKSKFDRWTMETLFRIVCDQVQCQAKKYEDYIVEQNTFENTVSVCDEFLLSVQTEVKQINLSLGPNIEDVQLVLHKYEKIKESLHDFEPKLTELDSMKEKLDGSQPIAAVLLRITETYKFLLHKVGHHVEMCKSAVESRDKFELQLSQQDSTLAECEMLLAHSETKNVSKYQSVQLVQEKLEAIELELIKSMERAKLIEQEDTDNPVTILSDRVEIMNQRCKMLREEIQSYQQLVASAEVEREKFETLVEDVVIWFDEKEEWIASCSSVPLAEAETSAIIDKHKLISLEVSAKLKEVKSLASTLVEQCGQIGLPLSAQVTAKLMQINHLEELTMAAILTKETYLEEAHSKRKQFESCSKDVSDWLTQASDLLDSGYDGLDYDTLDETITQLTDFFTFDSFSQEMLTQIDEVSANLFPTLDTNDSMTLKQTLKNFKQKYSKIVSAAQNKMAVMNSKSEQWRQLQKNCSDLSSKLDALKDDWSEINKCSDASPEFVQSHLEKVKTFLEDVELNRPVIDNVNETVRDLERVANSKTRDALSHLVESLNTRWTDLVGDVEVRTSTLQTNVD</sequence>
<evidence type="ECO:0000313" key="8">
    <source>
        <dbReference type="Proteomes" id="UP000076420"/>
    </source>
</evidence>
<dbReference type="InterPro" id="IPR002017">
    <property type="entry name" value="Spectrin_repeat"/>
</dbReference>
<feature type="coiled-coil region" evidence="6">
    <location>
        <begin position="18"/>
        <end position="71"/>
    </location>
</feature>
<dbReference type="STRING" id="6526.A0A2C9M061"/>
<organism evidence="7 8">
    <name type="scientific">Biomphalaria glabrata</name>
    <name type="common">Bloodfluke planorb</name>
    <name type="synonym">Freshwater snail</name>
    <dbReference type="NCBI Taxonomy" id="6526"/>
    <lineage>
        <taxon>Eukaryota</taxon>
        <taxon>Metazoa</taxon>
        <taxon>Spiralia</taxon>
        <taxon>Lophotrochozoa</taxon>
        <taxon>Mollusca</taxon>
        <taxon>Gastropoda</taxon>
        <taxon>Heterobranchia</taxon>
        <taxon>Euthyneura</taxon>
        <taxon>Panpulmonata</taxon>
        <taxon>Hygrophila</taxon>
        <taxon>Lymnaeoidea</taxon>
        <taxon>Planorbidae</taxon>
        <taxon>Biomphalaria</taxon>
    </lineage>
</organism>
<evidence type="ECO:0000256" key="5">
    <source>
        <dbReference type="ARBA" id="ARBA00023242"/>
    </source>
</evidence>
<proteinExistence type="predicted"/>
<evidence type="ECO:0000256" key="1">
    <source>
        <dbReference type="ARBA" id="ARBA00004126"/>
    </source>
</evidence>
<evidence type="ECO:0000313" key="7">
    <source>
        <dbReference type="EnsemblMetazoa" id="BGLB037004-PA"/>
    </source>
</evidence>
<evidence type="ECO:0000256" key="3">
    <source>
        <dbReference type="ARBA" id="ARBA00022737"/>
    </source>
</evidence>
<accession>A0A2C9M061</accession>
<dbReference type="InterPro" id="IPR018159">
    <property type="entry name" value="Spectrin/alpha-actinin"/>
</dbReference>
<dbReference type="GO" id="GO:0031965">
    <property type="term" value="C:nuclear membrane"/>
    <property type="evidence" value="ECO:0007669"/>
    <property type="project" value="UniProtKB-SubCell"/>
</dbReference>
<keyword evidence="3" id="KW-0677">Repeat</keyword>
<evidence type="ECO:0000256" key="6">
    <source>
        <dbReference type="SAM" id="Coils"/>
    </source>
</evidence>
<dbReference type="VEuPathDB" id="VectorBase:BGLAX_043148"/>
<comment type="subcellular location">
    <subcellularLocation>
        <location evidence="1">Nucleus membrane</location>
    </subcellularLocation>
</comment>
<name>A0A2C9M061_BIOGL</name>
<keyword evidence="6" id="KW-0175">Coiled coil</keyword>
<dbReference type="PANTHER" id="PTHR14514:SF7">
    <property type="entry name" value="KASH DOMAIN-CONTAINING PROTEIN"/>
    <property type="match status" value="1"/>
</dbReference>
<feature type="coiled-coil region" evidence="6">
    <location>
        <begin position="118"/>
        <end position="148"/>
    </location>
</feature>
<keyword evidence="5" id="KW-0539">Nucleus</keyword>
<reference evidence="7" key="1">
    <citation type="submission" date="2020-05" db="UniProtKB">
        <authorList>
            <consortium name="EnsemblMetazoa"/>
        </authorList>
    </citation>
    <scope>IDENTIFICATION</scope>
    <source>
        <strain evidence="7">BB02</strain>
    </source>
</reference>
<evidence type="ECO:0008006" key="9">
    <source>
        <dbReference type="Google" id="ProtNLM"/>
    </source>
</evidence>
<dbReference type="KEGG" id="bgt:106069938"/>
<keyword evidence="4" id="KW-0472">Membrane</keyword>
<dbReference type="VEuPathDB" id="VectorBase:BGLB037004"/>
<dbReference type="AlphaFoldDB" id="A0A2C9M061"/>
<dbReference type="Pfam" id="PF00435">
    <property type="entry name" value="Spectrin"/>
    <property type="match status" value="1"/>
</dbReference>
<dbReference type="SMART" id="SM00150">
    <property type="entry name" value="SPEC"/>
    <property type="match status" value="4"/>
</dbReference>
<keyword evidence="2" id="KW-0597">Phosphoprotein</keyword>
<feature type="coiled-coil region" evidence="6">
    <location>
        <begin position="563"/>
        <end position="637"/>
    </location>
</feature>
<dbReference type="Proteomes" id="UP000076420">
    <property type="component" value="Unassembled WGS sequence"/>
</dbReference>
<evidence type="ECO:0000256" key="2">
    <source>
        <dbReference type="ARBA" id="ARBA00022553"/>
    </source>
</evidence>
<dbReference type="CDD" id="cd00176">
    <property type="entry name" value="SPEC"/>
    <property type="match status" value="1"/>
</dbReference>
<gene>
    <name evidence="7" type="primary">106069938</name>
</gene>
<evidence type="ECO:0000256" key="4">
    <source>
        <dbReference type="ARBA" id="ARBA00023136"/>
    </source>
</evidence>
<dbReference type="SUPFAM" id="SSF46966">
    <property type="entry name" value="Spectrin repeat"/>
    <property type="match status" value="6"/>
</dbReference>
<protein>
    <recommendedName>
        <fullName evidence="9">KASH domain-containing protein</fullName>
    </recommendedName>
</protein>
<dbReference type="EnsemblMetazoa" id="BGLB037004-RA">
    <property type="protein sequence ID" value="BGLB037004-PA"/>
    <property type="gene ID" value="BGLB037004"/>
</dbReference>
<dbReference type="Gene3D" id="1.20.58.60">
    <property type="match status" value="4"/>
</dbReference>
<feature type="coiled-coil region" evidence="6">
    <location>
        <begin position="271"/>
        <end position="298"/>
    </location>
</feature>